<reference evidence="2 3" key="1">
    <citation type="submission" date="2013-07" db="EMBL/GenBank/DDBJ databases">
        <title>Comparative Genomic and Metabolomic Analysis of Twelve Strains of Pseudoalteromonas luteoviolacea.</title>
        <authorList>
            <person name="Vynne N.G."/>
            <person name="Mansson M."/>
            <person name="Gram L."/>
        </authorList>
    </citation>
    <scope>NUCLEOTIDE SEQUENCE [LARGE SCALE GENOMIC DNA]</scope>
    <source>
        <strain evidence="2 3">DSM 6061</strain>
    </source>
</reference>
<feature type="transmembrane region" description="Helical" evidence="1">
    <location>
        <begin position="123"/>
        <end position="147"/>
    </location>
</feature>
<dbReference type="Proteomes" id="UP000076643">
    <property type="component" value="Unassembled WGS sequence"/>
</dbReference>
<accession>A0A161ZXZ7</accession>
<evidence type="ECO:0000313" key="3">
    <source>
        <dbReference type="Proteomes" id="UP000076643"/>
    </source>
</evidence>
<feature type="transmembrane region" description="Helical" evidence="1">
    <location>
        <begin position="195"/>
        <end position="214"/>
    </location>
</feature>
<keyword evidence="3" id="KW-1185">Reference proteome</keyword>
<keyword evidence="1" id="KW-0472">Membrane</keyword>
<evidence type="ECO:0008006" key="4">
    <source>
        <dbReference type="Google" id="ProtNLM"/>
    </source>
</evidence>
<gene>
    <name evidence="2" type="ORF">N475_15650</name>
</gene>
<dbReference type="AlphaFoldDB" id="A0A161ZXZ7"/>
<protein>
    <recommendedName>
        <fullName evidence="4">ABC transporter</fullName>
    </recommendedName>
</protein>
<feature type="transmembrane region" description="Helical" evidence="1">
    <location>
        <begin position="23"/>
        <end position="42"/>
    </location>
</feature>
<proteinExistence type="predicted"/>
<dbReference type="RefSeq" id="WP_063357784.1">
    <property type="nucleotide sequence ID" value="NZ_AQHB01000046.1"/>
</dbReference>
<name>A0A161ZXZ7_9GAMM</name>
<evidence type="ECO:0000256" key="1">
    <source>
        <dbReference type="SAM" id="Phobius"/>
    </source>
</evidence>
<organism evidence="2 3">
    <name type="scientific">Pseudoalteromonas luteoviolacea DSM 6061</name>
    <dbReference type="NCBI Taxonomy" id="1365250"/>
    <lineage>
        <taxon>Bacteria</taxon>
        <taxon>Pseudomonadati</taxon>
        <taxon>Pseudomonadota</taxon>
        <taxon>Gammaproteobacteria</taxon>
        <taxon>Alteromonadales</taxon>
        <taxon>Pseudoalteromonadaceae</taxon>
        <taxon>Pseudoalteromonas</taxon>
    </lineage>
</organism>
<comment type="caution">
    <text evidence="2">The sequence shown here is derived from an EMBL/GenBank/DDBJ whole genome shotgun (WGS) entry which is preliminary data.</text>
</comment>
<dbReference type="PATRIC" id="fig|1365250.3.peg.2363"/>
<evidence type="ECO:0000313" key="2">
    <source>
        <dbReference type="EMBL" id="KZN38061.1"/>
    </source>
</evidence>
<dbReference type="EMBL" id="AUYB01000102">
    <property type="protein sequence ID" value="KZN38061.1"/>
    <property type="molecule type" value="Genomic_DNA"/>
</dbReference>
<keyword evidence="1" id="KW-0812">Transmembrane</keyword>
<feature type="transmembrane region" description="Helical" evidence="1">
    <location>
        <begin position="79"/>
        <end position="102"/>
    </location>
</feature>
<feature type="transmembrane region" description="Helical" evidence="1">
    <location>
        <begin position="244"/>
        <end position="264"/>
    </location>
</feature>
<sequence length="269" mass="30330">MNLNRTWLYSQFELTRLFATKRGWLAVTAFSLVWFMVLRYPIYNAVPFLNSSEFEGFVSQLAGTVGLYNLVSWPEAELAIFWVIALFTFPMFSVFVTADQTVEDRNRGTVRFLTLRSTRFELLLGRFFGQVLILAALIGLVCVATLAMMGMRELDLVSSGLPKTLAIWAKLLITCLPFIALMSLLNLVTNSARMSIVFAILFFTIIASVITYIGDVYPMFAFLNYVIPGHHIADVTGWQNNSNLSLLIPIIQAIALLGVSQFILRERDL</sequence>
<feature type="transmembrane region" description="Helical" evidence="1">
    <location>
        <begin position="167"/>
        <end position="188"/>
    </location>
</feature>
<keyword evidence="1" id="KW-1133">Transmembrane helix</keyword>